<dbReference type="GO" id="GO:0003676">
    <property type="term" value="F:nucleic acid binding"/>
    <property type="evidence" value="ECO:0007669"/>
    <property type="project" value="InterPro"/>
</dbReference>
<evidence type="ECO:0000313" key="2">
    <source>
        <dbReference type="EMBL" id="GFO23110.1"/>
    </source>
</evidence>
<dbReference type="EMBL" id="BLXT01005500">
    <property type="protein sequence ID" value="GFO23110.1"/>
    <property type="molecule type" value="Genomic_DNA"/>
</dbReference>
<dbReference type="InterPro" id="IPR036397">
    <property type="entry name" value="RNaseH_sf"/>
</dbReference>
<accession>A0AAV4BRA2</accession>
<organism evidence="2 3">
    <name type="scientific">Plakobranchus ocellatus</name>
    <dbReference type="NCBI Taxonomy" id="259542"/>
    <lineage>
        <taxon>Eukaryota</taxon>
        <taxon>Metazoa</taxon>
        <taxon>Spiralia</taxon>
        <taxon>Lophotrochozoa</taxon>
        <taxon>Mollusca</taxon>
        <taxon>Gastropoda</taxon>
        <taxon>Heterobranchia</taxon>
        <taxon>Euthyneura</taxon>
        <taxon>Panpulmonata</taxon>
        <taxon>Sacoglossa</taxon>
        <taxon>Placobranchoidea</taxon>
        <taxon>Plakobranchidae</taxon>
        <taxon>Plakobranchus</taxon>
    </lineage>
</organism>
<keyword evidence="3" id="KW-1185">Reference proteome</keyword>
<dbReference type="GO" id="GO:0015074">
    <property type="term" value="P:DNA integration"/>
    <property type="evidence" value="ECO:0007669"/>
    <property type="project" value="InterPro"/>
</dbReference>
<dbReference type="GO" id="GO:0003964">
    <property type="term" value="F:RNA-directed DNA polymerase activity"/>
    <property type="evidence" value="ECO:0007669"/>
    <property type="project" value="UniProtKB-KW"/>
</dbReference>
<keyword evidence="2" id="KW-0808">Transferase</keyword>
<dbReference type="InterPro" id="IPR012337">
    <property type="entry name" value="RNaseH-like_sf"/>
</dbReference>
<evidence type="ECO:0000313" key="3">
    <source>
        <dbReference type="Proteomes" id="UP000735302"/>
    </source>
</evidence>
<dbReference type="SUPFAM" id="SSF53098">
    <property type="entry name" value="Ribonuclease H-like"/>
    <property type="match status" value="1"/>
</dbReference>
<dbReference type="InterPro" id="IPR001584">
    <property type="entry name" value="Integrase_cat-core"/>
</dbReference>
<dbReference type="AlphaFoldDB" id="A0AAV4BRA2"/>
<evidence type="ECO:0000259" key="1">
    <source>
        <dbReference type="PROSITE" id="PS50994"/>
    </source>
</evidence>
<name>A0AAV4BRA2_9GAST</name>
<sequence length="191" mass="22209">MQEAMIMMGVERMTATPYHPQSNGMIETLNGSLKRMLNKLVEEKWSSRMDLRSGKQTRGIHICRGVRATTAARYQDYMRNGAEESEQNLKKNRESKNMPSKFREYSKGDWILLLLPKNDNNLYIHYQSPYHTQAVGSNNYGCKIGSNLRTYHAKGAIEKEVVCSRQILKIKKNCRNKIVWPEEFLKILTYV</sequence>
<dbReference type="PROSITE" id="PS50994">
    <property type="entry name" value="INTEGRASE"/>
    <property type="match status" value="1"/>
</dbReference>
<dbReference type="Proteomes" id="UP000735302">
    <property type="component" value="Unassembled WGS sequence"/>
</dbReference>
<keyword evidence="2" id="KW-0695">RNA-directed DNA polymerase</keyword>
<feature type="domain" description="Integrase catalytic" evidence="1">
    <location>
        <begin position="1"/>
        <end position="40"/>
    </location>
</feature>
<gene>
    <name evidence="2" type="ORF">PoB_004961500</name>
</gene>
<proteinExistence type="predicted"/>
<comment type="caution">
    <text evidence="2">The sequence shown here is derived from an EMBL/GenBank/DDBJ whole genome shotgun (WGS) entry which is preliminary data.</text>
</comment>
<reference evidence="2 3" key="1">
    <citation type="journal article" date="2021" name="Elife">
        <title>Chloroplast acquisition without the gene transfer in kleptoplastic sea slugs, Plakobranchus ocellatus.</title>
        <authorList>
            <person name="Maeda T."/>
            <person name="Takahashi S."/>
            <person name="Yoshida T."/>
            <person name="Shimamura S."/>
            <person name="Takaki Y."/>
            <person name="Nagai Y."/>
            <person name="Toyoda A."/>
            <person name="Suzuki Y."/>
            <person name="Arimoto A."/>
            <person name="Ishii H."/>
            <person name="Satoh N."/>
            <person name="Nishiyama T."/>
            <person name="Hasebe M."/>
            <person name="Maruyama T."/>
            <person name="Minagawa J."/>
            <person name="Obokata J."/>
            <person name="Shigenobu S."/>
        </authorList>
    </citation>
    <scope>NUCLEOTIDE SEQUENCE [LARGE SCALE GENOMIC DNA]</scope>
</reference>
<keyword evidence="2" id="KW-0548">Nucleotidyltransferase</keyword>
<dbReference type="Gene3D" id="3.30.420.10">
    <property type="entry name" value="Ribonuclease H-like superfamily/Ribonuclease H"/>
    <property type="match status" value="1"/>
</dbReference>
<protein>
    <submittedName>
        <fullName evidence="2">Reverse transcriptase</fullName>
    </submittedName>
</protein>